<dbReference type="InterPro" id="IPR000182">
    <property type="entry name" value="GNAT_dom"/>
</dbReference>
<dbReference type="Proteomes" id="UP000313988">
    <property type="component" value="Unassembled WGS sequence"/>
</dbReference>
<evidence type="ECO:0000256" key="2">
    <source>
        <dbReference type="ARBA" id="ARBA00023251"/>
    </source>
</evidence>
<evidence type="ECO:0000256" key="1">
    <source>
        <dbReference type="ARBA" id="ARBA00004924"/>
    </source>
</evidence>
<evidence type="ECO:0000313" key="7">
    <source>
        <dbReference type="Proteomes" id="UP000629870"/>
    </source>
</evidence>
<reference evidence="5 6" key="1">
    <citation type="submission" date="2019-06" db="EMBL/GenBank/DDBJ databases">
        <title>Genome sequence of Deinococcus radiopugnans ATCC 19172.</title>
        <authorList>
            <person name="Maclea K.S."/>
            <person name="Maynard C.R."/>
        </authorList>
    </citation>
    <scope>NUCLEOTIDE SEQUENCE [LARGE SCALE GENOMIC DNA]</scope>
    <source>
        <strain evidence="5 6">ATCC 19172</strain>
    </source>
</reference>
<dbReference type="EMBL" id="VDMO01000002">
    <property type="protein sequence ID" value="TNM72731.1"/>
    <property type="molecule type" value="Genomic_DNA"/>
</dbReference>
<comment type="caution">
    <text evidence="5">The sequence shown here is derived from an EMBL/GenBank/DDBJ whole genome shotgun (WGS) entry which is preliminary data.</text>
</comment>
<proteinExistence type="predicted"/>
<dbReference type="GO" id="GO:0047663">
    <property type="term" value="F:aminoglycoside 6'-N-acetyltransferase activity"/>
    <property type="evidence" value="ECO:0007669"/>
    <property type="project" value="UniProtKB-EC"/>
</dbReference>
<protein>
    <submittedName>
        <fullName evidence="4">Aminoglycoside 6'-N-acetyltransferase</fullName>
        <ecNumber evidence="4">2.3.1.82</ecNumber>
    </submittedName>
    <submittedName>
        <fullName evidence="5">GNAT family N-acetyltransferase</fullName>
    </submittedName>
</protein>
<evidence type="ECO:0000313" key="5">
    <source>
        <dbReference type="EMBL" id="TNM72731.1"/>
    </source>
</evidence>
<organism evidence="5 6">
    <name type="scientific">Deinococcus radiopugnans ATCC 19172</name>
    <dbReference type="NCBI Taxonomy" id="585398"/>
    <lineage>
        <taxon>Bacteria</taxon>
        <taxon>Thermotogati</taxon>
        <taxon>Deinococcota</taxon>
        <taxon>Deinococci</taxon>
        <taxon>Deinococcales</taxon>
        <taxon>Deinococcaceae</taxon>
        <taxon>Deinococcus</taxon>
    </lineage>
</organism>
<dbReference type="Pfam" id="PF13523">
    <property type="entry name" value="Acetyltransf_8"/>
    <property type="match status" value="1"/>
</dbReference>
<dbReference type="Proteomes" id="UP000629870">
    <property type="component" value="Unassembled WGS sequence"/>
</dbReference>
<keyword evidence="4" id="KW-0012">Acyltransferase</keyword>
<comment type="pathway">
    <text evidence="1">Siderophore biosynthesis.</text>
</comment>
<feature type="domain" description="N-acetyltransferase" evidence="3">
    <location>
        <begin position="3"/>
        <end position="166"/>
    </location>
</feature>
<dbReference type="InterPro" id="IPR016181">
    <property type="entry name" value="Acyl_CoA_acyltransferase"/>
</dbReference>
<dbReference type="SMART" id="SM01006">
    <property type="entry name" value="AlcB"/>
    <property type="match status" value="1"/>
</dbReference>
<dbReference type="GO" id="GO:0046677">
    <property type="term" value="P:response to antibiotic"/>
    <property type="evidence" value="ECO:0007669"/>
    <property type="project" value="UniProtKB-KW"/>
</dbReference>
<dbReference type="GO" id="GO:0019290">
    <property type="term" value="P:siderophore biosynthetic process"/>
    <property type="evidence" value="ECO:0007669"/>
    <property type="project" value="InterPro"/>
</dbReference>
<dbReference type="PROSITE" id="PS51186">
    <property type="entry name" value="GNAT"/>
    <property type="match status" value="1"/>
</dbReference>
<dbReference type="EMBL" id="JACHEW010000003">
    <property type="protein sequence ID" value="MBB6015560.1"/>
    <property type="molecule type" value="Genomic_DNA"/>
</dbReference>
<dbReference type="EC" id="2.3.1.82" evidence="4"/>
<evidence type="ECO:0000313" key="4">
    <source>
        <dbReference type="EMBL" id="MBB6015560.1"/>
    </source>
</evidence>
<keyword evidence="2" id="KW-0046">Antibiotic resistance</keyword>
<keyword evidence="5" id="KW-0808">Transferase</keyword>
<keyword evidence="7" id="KW-1185">Reference proteome</keyword>
<dbReference type="AlphaFoldDB" id="A0A5C4YAY1"/>
<name>A0A5C4YAY1_9DEIO</name>
<dbReference type="Gene3D" id="3.40.630.30">
    <property type="match status" value="1"/>
</dbReference>
<dbReference type="InterPro" id="IPR019432">
    <property type="entry name" value="Acyltransferase_MbtK/IucB-like"/>
</dbReference>
<dbReference type="PANTHER" id="PTHR31438:SF1">
    <property type="entry name" value="LYSINE N-ACYLTRANSFERASE C17G9.06C-RELATED"/>
    <property type="match status" value="1"/>
</dbReference>
<dbReference type="RefSeq" id="WP_139400561.1">
    <property type="nucleotide sequence ID" value="NZ_JACHEW010000003.1"/>
</dbReference>
<evidence type="ECO:0000313" key="6">
    <source>
        <dbReference type="Proteomes" id="UP000313988"/>
    </source>
</evidence>
<reference evidence="4 7" key="2">
    <citation type="submission" date="2020-08" db="EMBL/GenBank/DDBJ databases">
        <title>Genomic Encyclopedia of Type Strains, Phase IV (KMG-IV): sequencing the most valuable type-strain genomes for metagenomic binning, comparative biology and taxonomic classification.</title>
        <authorList>
            <person name="Goeker M."/>
        </authorList>
    </citation>
    <scope>NUCLEOTIDE SEQUENCE [LARGE SCALE GENOMIC DNA]</scope>
    <source>
        <strain evidence="4 7">DSM 12027</strain>
    </source>
</reference>
<sequence>MRLTFEPLSESHLPTLTRWLQQPHVRAFWDDGRRDVAAVRAHYFRPGQNVPSFIFSVDGRAAEFIQRQHITPGHGFFAWAAMNGETWAIDMMIGDAGLTGQGLGAQVIRAFVEALRAERPALRRVLIDPASENTRAIRSYAKAGFLPLAVLENEAGPVDLMRLDLPDGLDLAALPSVRCQS</sequence>
<dbReference type="OrthoDB" id="9795206at2"/>
<evidence type="ECO:0000259" key="3">
    <source>
        <dbReference type="PROSITE" id="PS51186"/>
    </source>
</evidence>
<accession>A0A5C4YAY1</accession>
<gene>
    <name evidence="5" type="ORF">FHR04_02600</name>
    <name evidence="4" type="ORF">HNQ04_000789</name>
</gene>
<dbReference type="PANTHER" id="PTHR31438">
    <property type="entry name" value="LYSINE N-ACYLTRANSFERASE C17G9.06C-RELATED"/>
    <property type="match status" value="1"/>
</dbReference>
<dbReference type="SUPFAM" id="SSF55729">
    <property type="entry name" value="Acyl-CoA N-acyltransferases (Nat)"/>
    <property type="match status" value="1"/>
</dbReference>